<keyword evidence="4 6" id="KW-0339">Growth factor</keyword>
<sequence>LISLNLPLSSPSTSPIPCSSGNHLVEANEQLFFVGQSIDKKLPMPIHHSIKSNLGFRKSKSKYTSSSDKGNRNHARKRRDVDQDCTNGFCCLKTMYFDFHKHKMDNIISPSGFNMNFCEGECRSEILLNDRDTLTSYDKNDPESPFRTRLSCCAPIKWSSVEIVEDRNGTEVNRTLKNVEVTECACVL</sequence>
<evidence type="ECO:0000256" key="2">
    <source>
        <dbReference type="ARBA" id="ARBA00006656"/>
    </source>
</evidence>
<name>A0A238BL33_9BILA</name>
<feature type="domain" description="TGF-beta family profile" evidence="8">
    <location>
        <begin position="76"/>
        <end position="187"/>
    </location>
</feature>
<keyword evidence="5" id="KW-1015">Disulfide bond</keyword>
<dbReference type="PANTHER" id="PTHR11848">
    <property type="entry name" value="TGF-BETA FAMILY"/>
    <property type="match status" value="1"/>
</dbReference>
<organism evidence="9 10">
    <name type="scientific">Onchocerca flexuosa</name>
    <dbReference type="NCBI Taxonomy" id="387005"/>
    <lineage>
        <taxon>Eukaryota</taxon>
        <taxon>Metazoa</taxon>
        <taxon>Ecdysozoa</taxon>
        <taxon>Nematoda</taxon>
        <taxon>Chromadorea</taxon>
        <taxon>Rhabditida</taxon>
        <taxon>Spirurina</taxon>
        <taxon>Spiruromorpha</taxon>
        <taxon>Filarioidea</taxon>
        <taxon>Onchocercidae</taxon>
        <taxon>Onchocerca</taxon>
    </lineage>
</organism>
<dbReference type="PROSITE" id="PS51362">
    <property type="entry name" value="TGF_BETA_2"/>
    <property type="match status" value="1"/>
</dbReference>
<feature type="non-terminal residue" evidence="9">
    <location>
        <position position="1"/>
    </location>
</feature>
<gene>
    <name evidence="9" type="ORF">X798_06915</name>
</gene>
<evidence type="ECO:0000256" key="1">
    <source>
        <dbReference type="ARBA" id="ARBA00004613"/>
    </source>
</evidence>
<reference evidence="9 10" key="1">
    <citation type="submission" date="2015-12" db="EMBL/GenBank/DDBJ databases">
        <title>Draft genome of the nematode, Onchocerca flexuosa.</title>
        <authorList>
            <person name="Mitreva M."/>
        </authorList>
    </citation>
    <scope>NUCLEOTIDE SEQUENCE [LARGE SCALE GENOMIC DNA]</scope>
    <source>
        <strain evidence="9">Red Deer</strain>
    </source>
</reference>
<evidence type="ECO:0000256" key="5">
    <source>
        <dbReference type="ARBA" id="ARBA00023157"/>
    </source>
</evidence>
<dbReference type="OrthoDB" id="6516235at2759"/>
<keyword evidence="10" id="KW-1185">Reference proteome</keyword>
<dbReference type="CDD" id="cd08698">
    <property type="entry name" value="TGF_beta_SF"/>
    <property type="match status" value="1"/>
</dbReference>
<evidence type="ECO:0000313" key="10">
    <source>
        <dbReference type="Proteomes" id="UP000242913"/>
    </source>
</evidence>
<accession>A0A238BL33</accession>
<feature type="region of interest" description="Disordered" evidence="7">
    <location>
        <begin position="58"/>
        <end position="79"/>
    </location>
</feature>
<dbReference type="SMART" id="SM00204">
    <property type="entry name" value="TGFB"/>
    <property type="match status" value="1"/>
</dbReference>
<dbReference type="AlphaFoldDB" id="A0A238BL33"/>
<dbReference type="Gene3D" id="2.10.90.10">
    <property type="entry name" value="Cystine-knot cytokines"/>
    <property type="match status" value="1"/>
</dbReference>
<dbReference type="SUPFAM" id="SSF57501">
    <property type="entry name" value="Cystine-knot cytokines"/>
    <property type="match status" value="1"/>
</dbReference>
<evidence type="ECO:0000256" key="3">
    <source>
        <dbReference type="ARBA" id="ARBA00022525"/>
    </source>
</evidence>
<dbReference type="InterPro" id="IPR015615">
    <property type="entry name" value="TGF-beta-rel"/>
</dbReference>
<dbReference type="InterPro" id="IPR001839">
    <property type="entry name" value="TGF-b_C"/>
</dbReference>
<dbReference type="PROSITE" id="PS00250">
    <property type="entry name" value="TGF_BETA_1"/>
    <property type="match status" value="1"/>
</dbReference>
<dbReference type="PANTHER" id="PTHR11848:SF309">
    <property type="entry name" value="INHIBIN BETA CHAIN"/>
    <property type="match status" value="1"/>
</dbReference>
<keyword evidence="3" id="KW-0964">Secreted</keyword>
<dbReference type="GO" id="GO:0005125">
    <property type="term" value="F:cytokine activity"/>
    <property type="evidence" value="ECO:0007669"/>
    <property type="project" value="TreeGrafter"/>
</dbReference>
<evidence type="ECO:0000259" key="8">
    <source>
        <dbReference type="PROSITE" id="PS51362"/>
    </source>
</evidence>
<proteinExistence type="inferred from homology"/>
<dbReference type="Proteomes" id="UP000242913">
    <property type="component" value="Unassembled WGS sequence"/>
</dbReference>
<evidence type="ECO:0000313" key="9">
    <source>
        <dbReference type="EMBL" id="OZC06101.1"/>
    </source>
</evidence>
<dbReference type="GO" id="GO:0008083">
    <property type="term" value="F:growth factor activity"/>
    <property type="evidence" value="ECO:0007669"/>
    <property type="project" value="UniProtKB-KW"/>
</dbReference>
<comment type="similarity">
    <text evidence="2 6">Belongs to the TGF-beta family.</text>
</comment>
<dbReference type="InterPro" id="IPR017948">
    <property type="entry name" value="TGFb_CS"/>
</dbReference>
<comment type="subcellular location">
    <subcellularLocation>
        <location evidence="1">Secreted</location>
    </subcellularLocation>
</comment>
<evidence type="ECO:0000256" key="4">
    <source>
        <dbReference type="ARBA" id="ARBA00023030"/>
    </source>
</evidence>
<evidence type="ECO:0000256" key="7">
    <source>
        <dbReference type="SAM" id="MobiDB-lite"/>
    </source>
</evidence>
<protein>
    <submittedName>
        <fullName evidence="9">Transforming growth factor beta like domain protein</fullName>
    </submittedName>
</protein>
<dbReference type="Pfam" id="PF00019">
    <property type="entry name" value="TGF_beta"/>
    <property type="match status" value="1"/>
</dbReference>
<dbReference type="InterPro" id="IPR029034">
    <property type="entry name" value="Cystine-knot_cytokine"/>
</dbReference>
<dbReference type="EMBL" id="KZ270224">
    <property type="protein sequence ID" value="OZC06101.1"/>
    <property type="molecule type" value="Genomic_DNA"/>
</dbReference>
<dbReference type="GO" id="GO:0005615">
    <property type="term" value="C:extracellular space"/>
    <property type="evidence" value="ECO:0007669"/>
    <property type="project" value="TreeGrafter"/>
</dbReference>
<evidence type="ECO:0000256" key="6">
    <source>
        <dbReference type="RuleBase" id="RU000354"/>
    </source>
</evidence>